<dbReference type="Proteomes" id="UP000598971">
    <property type="component" value="Unassembled WGS sequence"/>
</dbReference>
<accession>A0A8J8JX71</accession>
<evidence type="ECO:0000313" key="3">
    <source>
        <dbReference type="EMBL" id="NNV56061.1"/>
    </source>
</evidence>
<reference evidence="3" key="1">
    <citation type="submission" date="2019-10" db="EMBL/GenBank/DDBJ databases">
        <title>Draft genome sequence of Panacibacter sp. KCS-6.</title>
        <authorList>
            <person name="Yim K.J."/>
        </authorList>
    </citation>
    <scope>NUCLEOTIDE SEQUENCE</scope>
    <source>
        <strain evidence="3">KCS-6</strain>
    </source>
</reference>
<evidence type="ECO:0000256" key="1">
    <source>
        <dbReference type="SAM" id="Phobius"/>
    </source>
</evidence>
<keyword evidence="4" id="KW-1185">Reference proteome</keyword>
<keyword evidence="1" id="KW-0812">Transmembrane</keyword>
<dbReference type="EMBL" id="WHPF01000007">
    <property type="protein sequence ID" value="NNV56061.1"/>
    <property type="molecule type" value="Genomic_DNA"/>
</dbReference>
<evidence type="ECO:0000313" key="4">
    <source>
        <dbReference type="Proteomes" id="UP000598971"/>
    </source>
</evidence>
<dbReference type="InterPro" id="IPR005182">
    <property type="entry name" value="YdbS-like_PH"/>
</dbReference>
<organism evidence="3 4">
    <name type="scientific">Limnovirga soli</name>
    <dbReference type="NCBI Taxonomy" id="2656915"/>
    <lineage>
        <taxon>Bacteria</taxon>
        <taxon>Pseudomonadati</taxon>
        <taxon>Bacteroidota</taxon>
        <taxon>Chitinophagia</taxon>
        <taxon>Chitinophagales</taxon>
        <taxon>Chitinophagaceae</taxon>
        <taxon>Limnovirga</taxon>
    </lineage>
</organism>
<gene>
    <name evidence="3" type="ORF">GD597_11375</name>
</gene>
<dbReference type="AlphaFoldDB" id="A0A8J8JX71"/>
<proteinExistence type="predicted"/>
<feature type="transmembrane region" description="Helical" evidence="1">
    <location>
        <begin position="73"/>
        <end position="92"/>
    </location>
</feature>
<feature type="transmembrane region" description="Helical" evidence="1">
    <location>
        <begin position="47"/>
        <end position="67"/>
    </location>
</feature>
<dbReference type="Pfam" id="PF03703">
    <property type="entry name" value="bPH_2"/>
    <property type="match status" value="1"/>
</dbReference>
<protein>
    <submittedName>
        <fullName evidence="3">PH domain-containing protein</fullName>
    </submittedName>
</protein>
<dbReference type="RefSeq" id="WP_171608000.1">
    <property type="nucleotide sequence ID" value="NZ_WHPF01000007.1"/>
</dbReference>
<keyword evidence="1" id="KW-1133">Transmembrane helix</keyword>
<sequence>MNTSNFTFTKDSIEKAYGVTFFKNEQILFASKPNLNAAMLNELKSTFNNLLISATALLVIVLMGKFVSPVIELNHAIFLLCCGLIVSVFTFINHIIKTKKTQIVITNLSIIIYTSGVDSTVNCIQLSAIQTLELTQTFFDKKFNTGSLKIFIGQIEKKIGKNEKVFDIINAIPAPEKAYSLLRQAGNSV</sequence>
<feature type="domain" description="YdbS-like PH" evidence="2">
    <location>
        <begin position="100"/>
        <end position="151"/>
    </location>
</feature>
<evidence type="ECO:0000259" key="2">
    <source>
        <dbReference type="Pfam" id="PF03703"/>
    </source>
</evidence>
<name>A0A8J8JX71_9BACT</name>
<keyword evidence="1" id="KW-0472">Membrane</keyword>
<comment type="caution">
    <text evidence="3">The sequence shown here is derived from an EMBL/GenBank/DDBJ whole genome shotgun (WGS) entry which is preliminary data.</text>
</comment>